<dbReference type="InterPro" id="IPR011050">
    <property type="entry name" value="Pectin_lyase_fold/virulence"/>
</dbReference>
<dbReference type="SUPFAM" id="SSF51126">
    <property type="entry name" value="Pectin lyase-like"/>
    <property type="match status" value="1"/>
</dbReference>
<evidence type="ECO:0000259" key="2">
    <source>
        <dbReference type="Pfam" id="PF05860"/>
    </source>
</evidence>
<sequence length="146" mass="14911">MVRNSIFSKIVSLTVAFAFGLPQLGFAQSTTIAIDSSASQKPTIGQSSSGKPTINIVTPNAGVSVNKFTDFHIGTNGVVINNSAANVLTKTGGTVTGNANLKTSGAANVIVNQIRGAKSKLQGQAEVAGTKAQVVDFHPEVSRVGV</sequence>
<feature type="domain" description="Filamentous haemagglutinin FhaB/tRNA nuclease CdiA-like TPS" evidence="2">
    <location>
        <begin position="33"/>
        <end position="135"/>
    </location>
</feature>
<organism evidence="3 4">
    <name type="scientific">Mesorhizobium denitrificans</name>
    <dbReference type="NCBI Taxonomy" id="2294114"/>
    <lineage>
        <taxon>Bacteria</taxon>
        <taxon>Pseudomonadati</taxon>
        <taxon>Pseudomonadota</taxon>
        <taxon>Alphaproteobacteria</taxon>
        <taxon>Hyphomicrobiales</taxon>
        <taxon>Phyllobacteriaceae</taxon>
        <taxon>Mesorhizobium</taxon>
    </lineage>
</organism>
<dbReference type="InterPro" id="IPR008638">
    <property type="entry name" value="FhaB/CdiA-like_TPS"/>
</dbReference>
<dbReference type="EMBL" id="QURN01000030">
    <property type="protein sequence ID" value="RFC63237.1"/>
    <property type="molecule type" value="Genomic_DNA"/>
</dbReference>
<keyword evidence="1" id="KW-0732">Signal</keyword>
<accession>A0A371X205</accession>
<dbReference type="AlphaFoldDB" id="A0A371X205"/>
<evidence type="ECO:0000256" key="1">
    <source>
        <dbReference type="SAM" id="SignalP"/>
    </source>
</evidence>
<evidence type="ECO:0000313" key="4">
    <source>
        <dbReference type="Proteomes" id="UP000262379"/>
    </source>
</evidence>
<evidence type="ECO:0000313" key="3">
    <source>
        <dbReference type="EMBL" id="RFC63237.1"/>
    </source>
</evidence>
<keyword evidence="4" id="KW-1185">Reference proteome</keyword>
<comment type="caution">
    <text evidence="3">The sequence shown here is derived from an EMBL/GenBank/DDBJ whole genome shotgun (WGS) entry which is preliminary data.</text>
</comment>
<reference evidence="4" key="1">
    <citation type="submission" date="2018-08" db="EMBL/GenBank/DDBJ databases">
        <authorList>
            <person name="Im W.T."/>
        </authorList>
    </citation>
    <scope>NUCLEOTIDE SEQUENCE [LARGE SCALE GENOMIC DNA]</scope>
    <source>
        <strain evidence="4">LA-28</strain>
    </source>
</reference>
<dbReference type="Pfam" id="PF05860">
    <property type="entry name" value="TPS"/>
    <property type="match status" value="1"/>
</dbReference>
<name>A0A371X205_9HYPH</name>
<proteinExistence type="predicted"/>
<feature type="chain" id="PRO_5016688126" description="Filamentous haemagglutinin FhaB/tRNA nuclease CdiA-like TPS domain-containing protein" evidence="1">
    <location>
        <begin position="28"/>
        <end position="146"/>
    </location>
</feature>
<dbReference type="Proteomes" id="UP000262379">
    <property type="component" value="Unassembled WGS sequence"/>
</dbReference>
<gene>
    <name evidence="3" type="ORF">DY251_21005</name>
</gene>
<dbReference type="InterPro" id="IPR012334">
    <property type="entry name" value="Pectin_lyas_fold"/>
</dbReference>
<dbReference type="Gene3D" id="2.160.20.10">
    <property type="entry name" value="Single-stranded right-handed beta-helix, Pectin lyase-like"/>
    <property type="match status" value="1"/>
</dbReference>
<protein>
    <recommendedName>
        <fullName evidence="2">Filamentous haemagglutinin FhaB/tRNA nuclease CdiA-like TPS domain-containing protein</fullName>
    </recommendedName>
</protein>
<feature type="signal peptide" evidence="1">
    <location>
        <begin position="1"/>
        <end position="27"/>
    </location>
</feature>